<dbReference type="Pfam" id="PF13912">
    <property type="entry name" value="zf-C2H2_6"/>
    <property type="match status" value="2"/>
</dbReference>
<dbReference type="PANTHER" id="PTHR24379:SF127">
    <property type="entry name" value="BLOODY FINGERS-RELATED"/>
    <property type="match status" value="1"/>
</dbReference>
<dbReference type="OrthoDB" id="3437960at2759"/>
<evidence type="ECO:0000256" key="4">
    <source>
        <dbReference type="ARBA" id="ARBA00022833"/>
    </source>
</evidence>
<proteinExistence type="predicted"/>
<dbReference type="PROSITE" id="PS00028">
    <property type="entry name" value="ZINC_FINGER_C2H2_1"/>
    <property type="match status" value="9"/>
</dbReference>
<dbReference type="PANTHER" id="PTHR24379">
    <property type="entry name" value="KRAB AND ZINC FINGER DOMAIN-CONTAINING"/>
    <property type="match status" value="1"/>
</dbReference>
<evidence type="ECO:0000313" key="6">
    <source>
        <dbReference type="Proteomes" id="UP001152795"/>
    </source>
</evidence>
<keyword evidence="6" id="KW-1185">Reference proteome</keyword>
<keyword evidence="1" id="KW-0479">Metal-binding</keyword>
<dbReference type="Pfam" id="PF12874">
    <property type="entry name" value="zf-met"/>
    <property type="match status" value="1"/>
</dbReference>
<sequence length="290" mass="34099">MEMSDRCERFCETFVAQAEAKPYECDVCEMRFRHPTSLAIHKAAHNANRPYECDICLMRFTHSNQLIKHKKAHSDVGYECDICKKRLSRLDCLIKHRRTHTEDNPHECDVCLTRFRELNELIKHKIIHTGENPSYECSFCRTGFSELDLLLKHRRTHARWDGFHKCNVCTRTFAHAEDFDWHKKAHLYCSDCDKGIFEQQELQGHFVRNEHTGKYVCNKCYRHYGDLRQLVEHIARLHTNDAKYQCGFCQELDSTVPTGLGYICCVCDVVFEIPRDLEAHMITHNTVQAD</sequence>
<dbReference type="InterPro" id="IPR013087">
    <property type="entry name" value="Znf_C2H2_type"/>
</dbReference>
<name>A0A6S7K7Y2_PARCT</name>
<dbReference type="Gene3D" id="3.30.160.60">
    <property type="entry name" value="Classic Zinc Finger"/>
    <property type="match status" value="6"/>
</dbReference>
<evidence type="ECO:0000313" key="5">
    <source>
        <dbReference type="EMBL" id="CAB4023852.1"/>
    </source>
</evidence>
<dbReference type="Pfam" id="PF00096">
    <property type="entry name" value="zf-C2H2"/>
    <property type="match status" value="3"/>
</dbReference>
<dbReference type="FunFam" id="3.30.160.60:FF:000446">
    <property type="entry name" value="Zinc finger protein"/>
    <property type="match status" value="2"/>
</dbReference>
<dbReference type="SUPFAM" id="SSF57667">
    <property type="entry name" value="beta-beta-alpha zinc fingers"/>
    <property type="match status" value="4"/>
</dbReference>
<evidence type="ECO:0000256" key="2">
    <source>
        <dbReference type="ARBA" id="ARBA00022737"/>
    </source>
</evidence>
<dbReference type="PROSITE" id="PS50157">
    <property type="entry name" value="ZINC_FINGER_C2H2_2"/>
    <property type="match status" value="7"/>
</dbReference>
<dbReference type="GO" id="GO:0000977">
    <property type="term" value="F:RNA polymerase II transcription regulatory region sequence-specific DNA binding"/>
    <property type="evidence" value="ECO:0007669"/>
    <property type="project" value="TreeGrafter"/>
</dbReference>
<dbReference type="GO" id="GO:0000981">
    <property type="term" value="F:DNA-binding transcription factor activity, RNA polymerase II-specific"/>
    <property type="evidence" value="ECO:0007669"/>
    <property type="project" value="TreeGrafter"/>
</dbReference>
<dbReference type="Proteomes" id="UP001152795">
    <property type="component" value="Unassembled WGS sequence"/>
</dbReference>
<comment type="caution">
    <text evidence="5">The sequence shown here is derived from an EMBL/GenBank/DDBJ whole genome shotgun (WGS) entry which is preliminary data.</text>
</comment>
<dbReference type="GO" id="GO:0008270">
    <property type="term" value="F:zinc ion binding"/>
    <property type="evidence" value="ECO:0007669"/>
    <property type="project" value="UniProtKB-KW"/>
</dbReference>
<organism evidence="5 6">
    <name type="scientific">Paramuricea clavata</name>
    <name type="common">Red gorgonian</name>
    <name type="synonym">Violescent sea-whip</name>
    <dbReference type="NCBI Taxonomy" id="317549"/>
    <lineage>
        <taxon>Eukaryota</taxon>
        <taxon>Metazoa</taxon>
        <taxon>Cnidaria</taxon>
        <taxon>Anthozoa</taxon>
        <taxon>Octocorallia</taxon>
        <taxon>Malacalcyonacea</taxon>
        <taxon>Plexauridae</taxon>
        <taxon>Paramuricea</taxon>
    </lineage>
</organism>
<keyword evidence="4" id="KW-0862">Zinc</keyword>
<gene>
    <name evidence="5" type="ORF">PACLA_8A001894</name>
</gene>
<dbReference type="FunFam" id="3.30.160.60:FF:002343">
    <property type="entry name" value="Zinc finger protein 33A"/>
    <property type="match status" value="1"/>
</dbReference>
<protein>
    <submittedName>
        <fullName evidence="5">Zinc finger 271-like</fullName>
    </submittedName>
</protein>
<dbReference type="AlphaFoldDB" id="A0A6S7K7Y2"/>
<keyword evidence="2" id="KW-0677">Repeat</keyword>
<evidence type="ECO:0000256" key="1">
    <source>
        <dbReference type="ARBA" id="ARBA00022723"/>
    </source>
</evidence>
<dbReference type="EMBL" id="CACRXK020012716">
    <property type="protein sequence ID" value="CAB4023852.1"/>
    <property type="molecule type" value="Genomic_DNA"/>
</dbReference>
<dbReference type="SMART" id="SM00355">
    <property type="entry name" value="ZnF_C2H2"/>
    <property type="match status" value="9"/>
</dbReference>
<dbReference type="GO" id="GO:0005634">
    <property type="term" value="C:nucleus"/>
    <property type="evidence" value="ECO:0007669"/>
    <property type="project" value="TreeGrafter"/>
</dbReference>
<keyword evidence="3" id="KW-0863">Zinc-finger</keyword>
<reference evidence="5" key="1">
    <citation type="submission" date="2020-04" db="EMBL/GenBank/DDBJ databases">
        <authorList>
            <person name="Alioto T."/>
            <person name="Alioto T."/>
            <person name="Gomez Garrido J."/>
        </authorList>
    </citation>
    <scope>NUCLEOTIDE SEQUENCE</scope>
    <source>
        <strain evidence="5">A484AB</strain>
    </source>
</reference>
<evidence type="ECO:0000256" key="3">
    <source>
        <dbReference type="ARBA" id="ARBA00022771"/>
    </source>
</evidence>
<dbReference type="InterPro" id="IPR036236">
    <property type="entry name" value="Znf_C2H2_sf"/>
</dbReference>
<accession>A0A6S7K7Y2</accession>